<sequence length="62" mass="7415">MGNRKIATEKNEEALARVEKELKNKMEELKKLYQSSLGREKRIVELKKKIRQLEKELSQDKE</sequence>
<dbReference type="EMBL" id="SOKJ01000241">
    <property type="protein sequence ID" value="TET10183.1"/>
    <property type="molecule type" value="Genomic_DNA"/>
</dbReference>
<organism evidence="2 3">
    <name type="scientific">Aerophobetes bacterium</name>
    <dbReference type="NCBI Taxonomy" id="2030807"/>
    <lineage>
        <taxon>Bacteria</taxon>
        <taxon>Candidatus Aerophobota</taxon>
    </lineage>
</organism>
<proteinExistence type="predicted"/>
<evidence type="ECO:0000256" key="1">
    <source>
        <dbReference type="SAM" id="Coils"/>
    </source>
</evidence>
<dbReference type="Proteomes" id="UP000316360">
    <property type="component" value="Unassembled WGS sequence"/>
</dbReference>
<protein>
    <submittedName>
        <fullName evidence="2">Uncharacterized protein</fullName>
    </submittedName>
</protein>
<reference evidence="2 3" key="1">
    <citation type="submission" date="2019-03" db="EMBL/GenBank/DDBJ databases">
        <title>Metabolic potential of uncultured bacteria and archaea associated with petroleum seepage in deep-sea sediments.</title>
        <authorList>
            <person name="Dong X."/>
            <person name="Hubert C."/>
        </authorList>
    </citation>
    <scope>NUCLEOTIDE SEQUENCE [LARGE SCALE GENOMIC DNA]</scope>
    <source>
        <strain evidence="2">E44_bin7</strain>
    </source>
</reference>
<keyword evidence="1" id="KW-0175">Coiled coil</keyword>
<feature type="coiled-coil region" evidence="1">
    <location>
        <begin position="4"/>
        <end position="56"/>
    </location>
</feature>
<name>A0A523RWM5_UNCAE</name>
<dbReference type="AlphaFoldDB" id="A0A523RWM5"/>
<accession>A0A523RWM5</accession>
<evidence type="ECO:0000313" key="3">
    <source>
        <dbReference type="Proteomes" id="UP000316360"/>
    </source>
</evidence>
<gene>
    <name evidence="2" type="ORF">E3J84_04310</name>
</gene>
<evidence type="ECO:0000313" key="2">
    <source>
        <dbReference type="EMBL" id="TET10183.1"/>
    </source>
</evidence>
<comment type="caution">
    <text evidence="2">The sequence shown here is derived from an EMBL/GenBank/DDBJ whole genome shotgun (WGS) entry which is preliminary data.</text>
</comment>